<dbReference type="AlphaFoldDB" id="A0A8J4PP04"/>
<gene>
    <name evidence="1" type="ORF">CYY_007885</name>
</gene>
<name>A0A8J4PP04_9MYCE</name>
<comment type="caution">
    <text evidence="1">The sequence shown here is derived from an EMBL/GenBank/DDBJ whole genome shotgun (WGS) entry which is preliminary data.</text>
</comment>
<protein>
    <submittedName>
        <fullName evidence="1">Uncharacterized protein</fullName>
    </submittedName>
</protein>
<accession>A0A8J4PP04</accession>
<reference evidence="1" key="1">
    <citation type="submission" date="2020-01" db="EMBL/GenBank/DDBJ databases">
        <title>Development of genomics and gene disruption for Polysphondylium violaceum indicates a role for the polyketide synthase stlB in stalk morphogenesis.</title>
        <authorList>
            <person name="Narita B."/>
            <person name="Kawabe Y."/>
            <person name="Kin K."/>
            <person name="Saito T."/>
            <person name="Gibbs R."/>
            <person name="Kuspa A."/>
            <person name="Muzny D."/>
            <person name="Queller D."/>
            <person name="Richards S."/>
            <person name="Strassman J."/>
            <person name="Sucgang R."/>
            <person name="Worley K."/>
            <person name="Schaap P."/>
        </authorList>
    </citation>
    <scope>NUCLEOTIDE SEQUENCE</scope>
    <source>
        <strain evidence="1">QSvi11</strain>
    </source>
</reference>
<keyword evidence="2" id="KW-1185">Reference proteome</keyword>
<proteinExistence type="predicted"/>
<sequence length="107" mass="12284">MDSDSNTIKQTNADRLVFDNGMTYSQCSNVAVENIYVNYNIIENEDLIDTHCGNLETRPIQVEKRYVLNQLNQEKLLSVEIKTSTPLFVTKCGFQDLDSHSFRVNSF</sequence>
<dbReference type="EMBL" id="AJWJ01000445">
    <property type="protein sequence ID" value="KAF2070794.1"/>
    <property type="molecule type" value="Genomic_DNA"/>
</dbReference>
<evidence type="ECO:0000313" key="1">
    <source>
        <dbReference type="EMBL" id="KAF2070794.1"/>
    </source>
</evidence>
<organism evidence="1 2">
    <name type="scientific">Polysphondylium violaceum</name>
    <dbReference type="NCBI Taxonomy" id="133409"/>
    <lineage>
        <taxon>Eukaryota</taxon>
        <taxon>Amoebozoa</taxon>
        <taxon>Evosea</taxon>
        <taxon>Eumycetozoa</taxon>
        <taxon>Dictyostelia</taxon>
        <taxon>Dictyosteliales</taxon>
        <taxon>Dictyosteliaceae</taxon>
        <taxon>Polysphondylium</taxon>
    </lineage>
</organism>
<evidence type="ECO:0000313" key="2">
    <source>
        <dbReference type="Proteomes" id="UP000695562"/>
    </source>
</evidence>
<dbReference type="Proteomes" id="UP000695562">
    <property type="component" value="Unassembled WGS sequence"/>
</dbReference>